<organism evidence="2 3">
    <name type="scientific">Mucilaginibacter segetis</name>
    <dbReference type="NCBI Taxonomy" id="2793071"/>
    <lineage>
        <taxon>Bacteria</taxon>
        <taxon>Pseudomonadati</taxon>
        <taxon>Bacteroidota</taxon>
        <taxon>Sphingobacteriia</taxon>
        <taxon>Sphingobacteriales</taxon>
        <taxon>Sphingobacteriaceae</taxon>
        <taxon>Mucilaginibacter</taxon>
    </lineage>
</organism>
<reference evidence="2" key="1">
    <citation type="submission" date="2020-12" db="EMBL/GenBank/DDBJ databases">
        <title>Bacterial novel species Mucilaginibacter sp. SD-g isolated from soil.</title>
        <authorList>
            <person name="Jung H.-Y."/>
        </authorList>
    </citation>
    <scope>NUCLEOTIDE SEQUENCE</scope>
    <source>
        <strain evidence="2">SD-g</strain>
    </source>
</reference>
<sequence length="1271" mass="133312">MKRLILVLLMCSAIFTAAHSQDIPPVSPTAISPNFTWYKKITAGDTSYYSYSNGNWTNFARRYWVQKNINGLRDSILYTKGAISQTVDGFKTFSYNLSARALQMSDVGGTLDQGYLSSARVYIASLLSDRERSIVYNTYNITDWTWGEGAGKNMKLVRYTGAGIIQDTVFSINKSTGVANFLYKPTFPTATLGDSTKSGANTEFVARAINGISGIVSNNTIANQIDTVQNASFKISGTANIEGGITASNYSTFYGPVDHYAPVNMRVGPLYFYNFDSSASGYLVGSGSYGDFNLVLSNGFDAFNVETKLRVTETPVDAFDVLRLTDTTSLIASRDYVNASIAASGAGVSSFNTRVGAVTLTGTDVNTALGYTAANDANVLHKTGTESFSGDKTTSGNFTVNGNLLASGPLNSSNLLNITGNTKLDYRYGNGYIQGVFHTNLVNGDLVFYKQGFVQLSGTYEDDAVYSFKSDGLYIGGNKLQIAGDVIQNQNSTTQAANFKINGNGIYTASGKTTTLNSLGFSNTNGTYTTGIDYTGISLTDALGHSSLSGGNWYVYGPTGTARTERNNIRFVVADNNTDYTSYGRSSILFGHLSAGPYSQIIQSISPTTGNGIFTLPDKSGTFTLATLSDTTFYQTVANFFPKADTRYLKLTGGTISNNIIPNNNNTIDLGNSSNSWRNIYTYGLTISSIINSNTYADNGVGIQFQSNLNTPWAKFDHTTGNLSLGSTVDNGTDKLQVTGSAYFTSNISTNGKIGIGTSTAYAKLDIGGKILTPAIGTPVANISDDFNGVSGLEMRNVNAGVSADFRFMVSDISGNYTAFSMPGTGNTGSTLFGLARATSSYIFNTGGSGRDLAIGTLSAKSLVLGTNGQSRINIAADGTTSVSSQLSVSRNVADGLEALTINQGILSSGQIVGFYSNSARVAYVTTGGFFRGAGIGNYTASANGLLTFNNSGAVLYRDVADSSPVFTLKNTNASSTGNILNFLNSSSAVVASVSANGSLVQASTATGGYKLYNTTDQTTNYENFAIRYESNILKIGTEGGGTGNFRSILMGVNTSAGFLTGGSRVFGINASPTSTDGLMTWNYGTGLSGNLATFNAGLSGSNNTQSAYSIQPTINQSGSSSYIASQVIAYEQATGSGSKILFKAGLSSAASAGGTITDKFTIDNTGNTVQSGSITATNIKSSAAQTTVSGSSSGTAVFSQPFQGSSYKKIIIYCSGLNGTATYTFPTAFVNIPAIMNSNGPASTVVTSLSNTSITITGASTTGNIILEGY</sequence>
<proteinExistence type="predicted"/>
<dbReference type="Proteomes" id="UP000613193">
    <property type="component" value="Unassembled WGS sequence"/>
</dbReference>
<feature type="chain" id="PRO_5037505766" evidence="1">
    <location>
        <begin position="21"/>
        <end position="1271"/>
    </location>
</feature>
<dbReference type="RefSeq" id="WP_200064574.1">
    <property type="nucleotide sequence ID" value="NZ_JAEHFW010000001.1"/>
</dbReference>
<accession>A0A934PSB3</accession>
<keyword evidence="1" id="KW-0732">Signal</keyword>
<protein>
    <submittedName>
        <fullName evidence="2">Uncharacterized protein</fullName>
    </submittedName>
</protein>
<name>A0A934PSB3_9SPHI</name>
<dbReference type="AlphaFoldDB" id="A0A934PSB3"/>
<evidence type="ECO:0000256" key="1">
    <source>
        <dbReference type="SAM" id="SignalP"/>
    </source>
</evidence>
<gene>
    <name evidence="2" type="ORF">I5M19_04655</name>
</gene>
<feature type="signal peptide" evidence="1">
    <location>
        <begin position="1"/>
        <end position="20"/>
    </location>
</feature>
<dbReference type="Gene3D" id="6.10.140.2190">
    <property type="match status" value="1"/>
</dbReference>
<dbReference type="EMBL" id="JAEHFW010000001">
    <property type="protein sequence ID" value="MBK0378582.1"/>
    <property type="molecule type" value="Genomic_DNA"/>
</dbReference>
<evidence type="ECO:0000313" key="2">
    <source>
        <dbReference type="EMBL" id="MBK0378582.1"/>
    </source>
</evidence>
<evidence type="ECO:0000313" key="3">
    <source>
        <dbReference type="Proteomes" id="UP000613193"/>
    </source>
</evidence>
<comment type="caution">
    <text evidence="2">The sequence shown here is derived from an EMBL/GenBank/DDBJ whole genome shotgun (WGS) entry which is preliminary data.</text>
</comment>
<keyword evidence="3" id="KW-1185">Reference proteome</keyword>